<dbReference type="EMBL" id="SOZD01000005">
    <property type="protein sequence ID" value="TFF20759.1"/>
    <property type="molecule type" value="Genomic_DNA"/>
</dbReference>
<feature type="chain" id="PRO_5033460712" evidence="6">
    <location>
        <begin position="22"/>
        <end position="264"/>
    </location>
</feature>
<evidence type="ECO:0000256" key="2">
    <source>
        <dbReference type="ARBA" id="ARBA00022729"/>
    </source>
</evidence>
<dbReference type="InterPro" id="IPR027385">
    <property type="entry name" value="Beta-barrel_OMP"/>
</dbReference>
<keyword evidence="2 6" id="KW-0732">Signal</keyword>
<dbReference type="PANTHER" id="PTHR34001:SF3">
    <property type="entry name" value="BLL7405 PROTEIN"/>
    <property type="match status" value="1"/>
</dbReference>
<evidence type="ECO:0000256" key="1">
    <source>
        <dbReference type="ARBA" id="ARBA00004442"/>
    </source>
</evidence>
<dbReference type="OrthoDB" id="9815357at2"/>
<dbReference type="Pfam" id="PF13505">
    <property type="entry name" value="OMP_b-brl"/>
    <property type="match status" value="1"/>
</dbReference>
<keyword evidence="4" id="KW-0998">Cell outer membrane</keyword>
<organism evidence="9 10">
    <name type="scientific">Jiella endophytica</name>
    <dbReference type="NCBI Taxonomy" id="2558362"/>
    <lineage>
        <taxon>Bacteria</taxon>
        <taxon>Pseudomonadati</taxon>
        <taxon>Pseudomonadota</taxon>
        <taxon>Alphaproteobacteria</taxon>
        <taxon>Hyphomicrobiales</taxon>
        <taxon>Aurantimonadaceae</taxon>
        <taxon>Jiella</taxon>
    </lineage>
</organism>
<dbReference type="Gene3D" id="2.40.160.20">
    <property type="match status" value="1"/>
</dbReference>
<keyword evidence="3" id="KW-0472">Membrane</keyword>
<feature type="signal peptide" evidence="6">
    <location>
        <begin position="1"/>
        <end position="21"/>
    </location>
</feature>
<dbReference type="InterPro" id="IPR051692">
    <property type="entry name" value="OMP-like"/>
</dbReference>
<evidence type="ECO:0000259" key="7">
    <source>
        <dbReference type="Pfam" id="PF13505"/>
    </source>
</evidence>
<dbReference type="InterPro" id="IPR011250">
    <property type="entry name" value="OMP/PagP_B-barrel"/>
</dbReference>
<name>A0A4Y8RRW2_9HYPH</name>
<evidence type="ECO:0000256" key="6">
    <source>
        <dbReference type="SAM" id="SignalP"/>
    </source>
</evidence>
<accession>A0A4Y8RRW2</accession>
<gene>
    <name evidence="9" type="ORF">E3C22_00835</name>
    <name evidence="8" type="ORF">E3C22_17875</name>
</gene>
<evidence type="ECO:0000313" key="9">
    <source>
        <dbReference type="EMBL" id="TFF27060.1"/>
    </source>
</evidence>
<evidence type="ECO:0000256" key="4">
    <source>
        <dbReference type="ARBA" id="ARBA00023237"/>
    </source>
</evidence>
<feature type="domain" description="Outer membrane protein beta-barrel" evidence="7">
    <location>
        <begin position="28"/>
        <end position="263"/>
    </location>
</feature>
<comment type="caution">
    <text evidence="9">The sequence shown here is derived from an EMBL/GenBank/DDBJ whole genome shotgun (WGS) entry which is preliminary data.</text>
</comment>
<keyword evidence="10" id="KW-1185">Reference proteome</keyword>
<dbReference type="PANTHER" id="PTHR34001">
    <property type="entry name" value="BLL7405 PROTEIN"/>
    <property type="match status" value="1"/>
</dbReference>
<dbReference type="SUPFAM" id="SSF56925">
    <property type="entry name" value="OMPA-like"/>
    <property type="match status" value="1"/>
</dbReference>
<dbReference type="Proteomes" id="UP000298179">
    <property type="component" value="Unassembled WGS sequence"/>
</dbReference>
<dbReference type="EMBL" id="SOZD01000001">
    <property type="protein sequence ID" value="TFF27060.1"/>
    <property type="molecule type" value="Genomic_DNA"/>
</dbReference>
<sequence>MIRAVLLASAGMFVVATSSMAADVMYETAAPSGYDWSGFYIGINGGYGWGNSDTSTSVPTGSNINAVASALAVGTGDGSFDSDGGLAGVQFGYNYQSGPYVVGVEADIDWSGMDGSRDSGIFSLGGFNARTTDDLDMNVLATLRGRLGYAADRLLIYGTGGVAWSDAEISRNLDWSFADGCPPVGGGLQRCHVGSEDFDFGYTIGAGLEYAFLDNLTAKVEYQYTDFGTESFRTINANIPNQPLDHEVDLDMHTVRVGLNYKFN</sequence>
<comment type="subcellular location">
    <subcellularLocation>
        <location evidence="1">Cell outer membrane</location>
    </subcellularLocation>
</comment>
<reference evidence="9 10" key="1">
    <citation type="submission" date="2019-03" db="EMBL/GenBank/DDBJ databases">
        <title>Jiella endophytica sp. nov., a novel endophytic bacterium isolated from root of Ficus microcarpa Linn. f.</title>
        <authorList>
            <person name="Tuo L."/>
        </authorList>
    </citation>
    <scope>NUCLEOTIDE SEQUENCE [LARGE SCALE GENOMIC DNA]</scope>
    <source>
        <strain evidence="9 10">CBS5Q-3</strain>
    </source>
</reference>
<dbReference type="AlphaFoldDB" id="A0A4Y8RRW2"/>
<dbReference type="GO" id="GO:0009279">
    <property type="term" value="C:cell outer membrane"/>
    <property type="evidence" value="ECO:0007669"/>
    <property type="project" value="UniProtKB-SubCell"/>
</dbReference>
<evidence type="ECO:0000313" key="10">
    <source>
        <dbReference type="Proteomes" id="UP000298179"/>
    </source>
</evidence>
<evidence type="ECO:0000256" key="3">
    <source>
        <dbReference type="ARBA" id="ARBA00023136"/>
    </source>
</evidence>
<evidence type="ECO:0000256" key="5">
    <source>
        <dbReference type="ARBA" id="ARBA00038306"/>
    </source>
</evidence>
<protein>
    <submittedName>
        <fullName evidence="9">Porin family protein</fullName>
    </submittedName>
</protein>
<comment type="similarity">
    <text evidence="5">Belongs to the Omp25/RopB family.</text>
</comment>
<proteinExistence type="inferred from homology"/>
<evidence type="ECO:0000313" key="8">
    <source>
        <dbReference type="EMBL" id="TFF20759.1"/>
    </source>
</evidence>